<dbReference type="InterPro" id="IPR006189">
    <property type="entry name" value="CHASE_dom"/>
</dbReference>
<feature type="transmembrane region" description="Helical" evidence="4">
    <location>
        <begin position="12"/>
        <end position="35"/>
    </location>
</feature>
<keyword evidence="4" id="KW-0812">Transmembrane</keyword>
<dbReference type="GO" id="GO:0052621">
    <property type="term" value="F:diguanylate cyclase activity"/>
    <property type="evidence" value="ECO:0007669"/>
    <property type="project" value="UniProtKB-EC"/>
</dbReference>
<dbReference type="InterPro" id="IPR000160">
    <property type="entry name" value="GGDEF_dom"/>
</dbReference>
<keyword evidence="4" id="KW-1133">Transmembrane helix</keyword>
<dbReference type="Proteomes" id="UP000095131">
    <property type="component" value="Unassembled WGS sequence"/>
</dbReference>
<evidence type="ECO:0000256" key="3">
    <source>
        <dbReference type="ARBA" id="ARBA00034247"/>
    </source>
</evidence>
<protein>
    <recommendedName>
        <fullName evidence="2">diguanylate cyclase</fullName>
        <ecNumber evidence="2">2.7.7.65</ecNumber>
    </recommendedName>
</protein>
<dbReference type="PROSITE" id="PS50839">
    <property type="entry name" value="CHASE"/>
    <property type="match status" value="1"/>
</dbReference>
<feature type="domain" description="GGDEF" evidence="6">
    <location>
        <begin position="329"/>
        <end position="460"/>
    </location>
</feature>
<comment type="cofactor">
    <cofactor evidence="1">
        <name>Mg(2+)</name>
        <dbReference type="ChEBI" id="CHEBI:18420"/>
    </cofactor>
</comment>
<dbReference type="PATRIC" id="fig|45658.8.peg.4248"/>
<keyword evidence="4" id="KW-0472">Membrane</keyword>
<dbReference type="Pfam" id="PF00990">
    <property type="entry name" value="GGDEF"/>
    <property type="match status" value="1"/>
</dbReference>
<dbReference type="PANTHER" id="PTHR45138">
    <property type="entry name" value="REGULATORY COMPONENTS OF SENSORY TRANSDUCTION SYSTEM"/>
    <property type="match status" value="1"/>
</dbReference>
<proteinExistence type="predicted"/>
<gene>
    <name evidence="7" type="ORF">VSF3289_04266</name>
</gene>
<dbReference type="FunFam" id="3.30.70.270:FF:000001">
    <property type="entry name" value="Diguanylate cyclase domain protein"/>
    <property type="match status" value="1"/>
</dbReference>
<name>A0A1E3WH41_9VIBR</name>
<feature type="domain" description="CHASE" evidence="5">
    <location>
        <begin position="115"/>
        <end position="203"/>
    </location>
</feature>
<dbReference type="AlphaFoldDB" id="A0A1E3WH41"/>
<evidence type="ECO:0000256" key="4">
    <source>
        <dbReference type="SAM" id="Phobius"/>
    </source>
</evidence>
<dbReference type="PROSITE" id="PS50887">
    <property type="entry name" value="GGDEF"/>
    <property type="match status" value="1"/>
</dbReference>
<organism evidence="7 8">
    <name type="scientific">Vibrio scophthalmi</name>
    <dbReference type="NCBI Taxonomy" id="45658"/>
    <lineage>
        <taxon>Bacteria</taxon>
        <taxon>Pseudomonadati</taxon>
        <taxon>Pseudomonadota</taxon>
        <taxon>Gammaproteobacteria</taxon>
        <taxon>Vibrionales</taxon>
        <taxon>Vibrionaceae</taxon>
        <taxon>Vibrio</taxon>
    </lineage>
</organism>
<comment type="caution">
    <text evidence="7">The sequence shown here is derived from an EMBL/GenBank/DDBJ whole genome shotgun (WGS) entry which is preliminary data.</text>
</comment>
<comment type="catalytic activity">
    <reaction evidence="3">
        <text>2 GTP = 3',3'-c-di-GMP + 2 diphosphate</text>
        <dbReference type="Rhea" id="RHEA:24898"/>
        <dbReference type="ChEBI" id="CHEBI:33019"/>
        <dbReference type="ChEBI" id="CHEBI:37565"/>
        <dbReference type="ChEBI" id="CHEBI:58805"/>
        <dbReference type="EC" id="2.7.7.65"/>
    </reaction>
</comment>
<evidence type="ECO:0000313" key="7">
    <source>
        <dbReference type="EMBL" id="ODS05125.1"/>
    </source>
</evidence>
<dbReference type="SUPFAM" id="SSF55073">
    <property type="entry name" value="Nucleotide cyclase"/>
    <property type="match status" value="1"/>
</dbReference>
<accession>A0A1E3WH41</accession>
<dbReference type="InterPro" id="IPR050469">
    <property type="entry name" value="Diguanylate_Cyclase"/>
</dbReference>
<dbReference type="RefSeq" id="WP_244882262.1">
    <property type="nucleotide sequence ID" value="NZ_MDCJ01000007.1"/>
</dbReference>
<evidence type="ECO:0000259" key="6">
    <source>
        <dbReference type="PROSITE" id="PS50887"/>
    </source>
</evidence>
<dbReference type="Gene3D" id="3.30.70.270">
    <property type="match status" value="1"/>
</dbReference>
<dbReference type="PANTHER" id="PTHR45138:SF9">
    <property type="entry name" value="DIGUANYLATE CYCLASE DGCM-RELATED"/>
    <property type="match status" value="1"/>
</dbReference>
<keyword evidence="7" id="KW-0808">Transferase</keyword>
<dbReference type="SMART" id="SM01079">
    <property type="entry name" value="CHASE"/>
    <property type="match status" value="1"/>
</dbReference>
<evidence type="ECO:0000256" key="2">
    <source>
        <dbReference type="ARBA" id="ARBA00012528"/>
    </source>
</evidence>
<evidence type="ECO:0000313" key="8">
    <source>
        <dbReference type="Proteomes" id="UP000095131"/>
    </source>
</evidence>
<dbReference type="CDD" id="cd01949">
    <property type="entry name" value="GGDEF"/>
    <property type="match status" value="1"/>
</dbReference>
<evidence type="ECO:0000256" key="1">
    <source>
        <dbReference type="ARBA" id="ARBA00001946"/>
    </source>
</evidence>
<dbReference type="SMART" id="SM00267">
    <property type="entry name" value="GGDEF"/>
    <property type="match status" value="1"/>
</dbReference>
<dbReference type="InterPro" id="IPR029787">
    <property type="entry name" value="Nucleotide_cyclase"/>
</dbReference>
<dbReference type="InterPro" id="IPR043128">
    <property type="entry name" value="Rev_trsase/Diguanyl_cyclase"/>
</dbReference>
<dbReference type="EMBL" id="MDCJ01000007">
    <property type="protein sequence ID" value="ODS05125.1"/>
    <property type="molecule type" value="Genomic_DNA"/>
</dbReference>
<evidence type="ECO:0000259" key="5">
    <source>
        <dbReference type="PROSITE" id="PS50839"/>
    </source>
</evidence>
<reference evidence="7 8" key="1">
    <citation type="submission" date="2016-08" db="EMBL/GenBank/DDBJ databases">
        <title>Genome sequencing of Vibrio scophthalmi strain FP3289, an isolated from Paralichthys olivaceus.</title>
        <authorList>
            <person name="Han H.-J."/>
        </authorList>
    </citation>
    <scope>NUCLEOTIDE SEQUENCE [LARGE SCALE GENOMIC DNA]</scope>
    <source>
        <strain evidence="7 8">FP3289</strain>
    </source>
</reference>
<sequence>MDSKYALMMQKSDLLGIVVMNRIIKAIFITFIFILTEFLVVEFSKINNGKESSRVISSVNKEMKAIFSDALITSEVLKEMVVLSEDNYLSFAEFNKLSQTLLSTYSHVDSLLYLPNGVVELVYPYEENKRAIGHNVLKDKSRKLGAMESVSGSINTIIGPVTLVQNGKQAFILRKGISDEGEFIGFSSSVIYLESVLKSLDNILKNNHVCNYKVVGYDPDNSNYYDKTVIEKGVVNSQVHKGVITLFNTNWQISISPDDAGLLPRFVVFSTLLLVVLLVASPIKYFNQYRRSEEARYNFQKEAHTDFLTNLLNRRGLESRFESLKKENVSGAVAIFDIDFFKNINDSYGHEVGDIVLVQFSKLCAANMNPQFTLSRTGGEEFVMLMPHFDQHQARQYCEHLREAVAKAPFFIKHVHINVTVSIGIACFSTADCIENALSDADDALYEAKRTGRNRVCLKG</sequence>
<dbReference type="EC" id="2.7.7.65" evidence="2"/>
<dbReference type="NCBIfam" id="TIGR00254">
    <property type="entry name" value="GGDEF"/>
    <property type="match status" value="1"/>
</dbReference>